<evidence type="ECO:0000313" key="2">
    <source>
        <dbReference type="Proteomes" id="UP000612361"/>
    </source>
</evidence>
<dbReference type="RefSeq" id="WP_186882243.1">
    <property type="nucleotide sequence ID" value="NZ_JACOGG010000019.1"/>
</dbReference>
<sequence length="275" mass="31397">MTTHQLDLLENAIDSLAEALLKYEAGEDGDAKAYKFAVLHMAHFIELIFKHHIADKHPLLIYKDPFSPKVDKNKTITLWDAINFINNESSGTISTGLRTDLDWLKRLRNEIEHHKFTMQVPDVRTTIGRLFRSVLEFLEEHTELDIEALVPAPALATFKVLSDEYAFQLNDALREADEYERANPFDHKDPDARPSRLTCDNCGNETMIQDESSSSGYKCLFCDNEDGDNLPANCDICGVSTTQGELDAWCIDDDEGRYEMRCYYCSGRYHADKDD</sequence>
<protein>
    <submittedName>
        <fullName evidence="1">Uncharacterized protein</fullName>
    </submittedName>
</protein>
<dbReference type="Proteomes" id="UP000612361">
    <property type="component" value="Unassembled WGS sequence"/>
</dbReference>
<reference evidence="1" key="1">
    <citation type="submission" date="2020-08" db="EMBL/GenBank/DDBJ databases">
        <title>Novel species isolated from subtropical streams in China.</title>
        <authorList>
            <person name="Lu H."/>
        </authorList>
    </citation>
    <scope>NUCLEOTIDE SEQUENCE</scope>
    <source>
        <strain evidence="1">CY7W</strain>
    </source>
</reference>
<organism evidence="1 2">
    <name type="scientific">Undibacterium rugosum</name>
    <dbReference type="NCBI Taxonomy" id="2762291"/>
    <lineage>
        <taxon>Bacteria</taxon>
        <taxon>Pseudomonadati</taxon>
        <taxon>Pseudomonadota</taxon>
        <taxon>Betaproteobacteria</taxon>
        <taxon>Burkholderiales</taxon>
        <taxon>Oxalobacteraceae</taxon>
        <taxon>Undibacterium</taxon>
    </lineage>
</organism>
<accession>A0A923I6V2</accession>
<keyword evidence="2" id="KW-1185">Reference proteome</keyword>
<proteinExistence type="predicted"/>
<dbReference type="EMBL" id="JACOGG010000019">
    <property type="protein sequence ID" value="MBC3936701.1"/>
    <property type="molecule type" value="Genomic_DNA"/>
</dbReference>
<dbReference type="AlphaFoldDB" id="A0A923I6V2"/>
<comment type="caution">
    <text evidence="1">The sequence shown here is derived from an EMBL/GenBank/DDBJ whole genome shotgun (WGS) entry which is preliminary data.</text>
</comment>
<evidence type="ECO:0000313" key="1">
    <source>
        <dbReference type="EMBL" id="MBC3936701.1"/>
    </source>
</evidence>
<gene>
    <name evidence="1" type="ORF">H8K47_15140</name>
</gene>
<name>A0A923I6V2_9BURK</name>